<evidence type="ECO:0000313" key="2">
    <source>
        <dbReference type="Proteomes" id="UP000004995"/>
    </source>
</evidence>
<protein>
    <submittedName>
        <fullName evidence="1">Uncharacterized protein</fullName>
    </submittedName>
</protein>
<sequence length="54" mass="6305">MVKWLLFSRSHFRCSKNASYLQSFSGLLLYKDSNALHDDSVQDIITQKLLKRTT</sequence>
<organism evidence="1 2">
    <name type="scientific">Setaria italica</name>
    <name type="common">Foxtail millet</name>
    <name type="synonym">Panicum italicum</name>
    <dbReference type="NCBI Taxonomy" id="4555"/>
    <lineage>
        <taxon>Eukaryota</taxon>
        <taxon>Viridiplantae</taxon>
        <taxon>Streptophyta</taxon>
        <taxon>Embryophyta</taxon>
        <taxon>Tracheophyta</taxon>
        <taxon>Spermatophyta</taxon>
        <taxon>Magnoliopsida</taxon>
        <taxon>Liliopsida</taxon>
        <taxon>Poales</taxon>
        <taxon>Poaceae</taxon>
        <taxon>PACMAD clade</taxon>
        <taxon>Panicoideae</taxon>
        <taxon>Panicodae</taxon>
        <taxon>Paniceae</taxon>
        <taxon>Cenchrinae</taxon>
        <taxon>Setaria</taxon>
    </lineage>
</organism>
<accession>K3Z1G6</accession>
<evidence type="ECO:0000313" key="1">
    <source>
        <dbReference type="EnsemblPlants" id="KQL32150"/>
    </source>
</evidence>
<proteinExistence type="predicted"/>
<reference evidence="2" key="1">
    <citation type="journal article" date="2012" name="Nat. Biotechnol.">
        <title>Reference genome sequence of the model plant Setaria.</title>
        <authorList>
            <person name="Bennetzen J.L."/>
            <person name="Schmutz J."/>
            <person name="Wang H."/>
            <person name="Percifield R."/>
            <person name="Hawkins J."/>
            <person name="Pontaroli A.C."/>
            <person name="Estep M."/>
            <person name="Feng L."/>
            <person name="Vaughn J.N."/>
            <person name="Grimwood J."/>
            <person name="Jenkins J."/>
            <person name="Barry K."/>
            <person name="Lindquist E."/>
            <person name="Hellsten U."/>
            <person name="Deshpande S."/>
            <person name="Wang X."/>
            <person name="Wu X."/>
            <person name="Mitros T."/>
            <person name="Triplett J."/>
            <person name="Yang X."/>
            <person name="Ye C.Y."/>
            <person name="Mauro-Herrera M."/>
            <person name="Wang L."/>
            <person name="Li P."/>
            <person name="Sharma M."/>
            <person name="Sharma R."/>
            <person name="Ronald P.C."/>
            <person name="Panaud O."/>
            <person name="Kellogg E.A."/>
            <person name="Brutnell T.P."/>
            <person name="Doust A.N."/>
            <person name="Tuskan G.A."/>
            <person name="Rokhsar D."/>
            <person name="Devos K.M."/>
        </authorList>
    </citation>
    <scope>NUCLEOTIDE SEQUENCE [LARGE SCALE GENOMIC DNA]</scope>
    <source>
        <strain evidence="2">cv. Yugu1</strain>
    </source>
</reference>
<dbReference type="HOGENOM" id="CLU_3053949_0_0_1"/>
<dbReference type="Proteomes" id="UP000004995">
    <property type="component" value="Unassembled WGS sequence"/>
</dbReference>
<reference evidence="1" key="2">
    <citation type="submission" date="2018-08" db="UniProtKB">
        <authorList>
            <consortium name="EnsemblPlants"/>
        </authorList>
    </citation>
    <scope>IDENTIFICATION</scope>
    <source>
        <strain evidence="1">Yugu1</strain>
    </source>
</reference>
<keyword evidence="2" id="KW-1185">Reference proteome</keyword>
<name>K3Z1G6_SETIT</name>
<dbReference type="AlphaFoldDB" id="K3Z1G6"/>
<dbReference type="InParanoid" id="K3Z1G6"/>
<dbReference type="Gramene" id="KQL32150">
    <property type="protein sequence ID" value="KQL32150"/>
    <property type="gene ID" value="SETIT_020384mg"/>
</dbReference>
<dbReference type="EMBL" id="AGNK02000605">
    <property type="status" value="NOT_ANNOTATED_CDS"/>
    <property type="molecule type" value="Genomic_DNA"/>
</dbReference>
<dbReference type="EnsemblPlants" id="KQL32150">
    <property type="protein sequence ID" value="KQL32150"/>
    <property type="gene ID" value="SETIT_020384mg"/>
</dbReference>